<feature type="compositionally biased region" description="Low complexity" evidence="1">
    <location>
        <begin position="467"/>
        <end position="492"/>
    </location>
</feature>
<feature type="region of interest" description="Disordered" evidence="1">
    <location>
        <begin position="458"/>
        <end position="619"/>
    </location>
</feature>
<protein>
    <submittedName>
        <fullName evidence="3">Uncharacterized protein</fullName>
    </submittedName>
</protein>
<feature type="transmembrane region" description="Helical" evidence="2">
    <location>
        <begin position="43"/>
        <end position="71"/>
    </location>
</feature>
<dbReference type="Proteomes" id="UP000070501">
    <property type="component" value="Unassembled WGS sequence"/>
</dbReference>
<accession>A0A136IQ66</accession>
<keyword evidence="2" id="KW-1133">Transmembrane helix</keyword>
<dbReference type="AlphaFoldDB" id="A0A136IQ66"/>
<feature type="transmembrane region" description="Helical" evidence="2">
    <location>
        <begin position="174"/>
        <end position="199"/>
    </location>
</feature>
<feature type="transmembrane region" description="Helical" evidence="2">
    <location>
        <begin position="114"/>
        <end position="134"/>
    </location>
</feature>
<keyword evidence="4" id="KW-1185">Reference proteome</keyword>
<dbReference type="InParanoid" id="A0A136IQ66"/>
<gene>
    <name evidence="3" type="ORF">Micbo1qcDRAFT_167787</name>
</gene>
<name>A0A136IQ66_9PEZI</name>
<feature type="transmembrane region" description="Helical" evidence="2">
    <location>
        <begin position="15"/>
        <end position="37"/>
    </location>
</feature>
<reference evidence="4" key="1">
    <citation type="submission" date="2016-02" db="EMBL/GenBank/DDBJ databases">
        <title>Draft genome sequence of Microdochium bolleyi, a fungal endophyte of beachgrass.</title>
        <authorList>
            <consortium name="DOE Joint Genome Institute"/>
            <person name="David A.S."/>
            <person name="May G."/>
            <person name="Haridas S."/>
            <person name="Lim J."/>
            <person name="Wang M."/>
            <person name="Labutti K."/>
            <person name="Lipzen A."/>
            <person name="Barry K."/>
            <person name="Grigoriev I.V."/>
        </authorList>
    </citation>
    <scope>NUCLEOTIDE SEQUENCE [LARGE SCALE GENOMIC DNA]</scope>
    <source>
        <strain evidence="4">J235TASD1</strain>
    </source>
</reference>
<dbReference type="OrthoDB" id="5287295at2759"/>
<dbReference type="EMBL" id="KQ964264">
    <property type="protein sequence ID" value="KXJ87054.1"/>
    <property type="molecule type" value="Genomic_DNA"/>
</dbReference>
<feature type="compositionally biased region" description="Low complexity" evidence="1">
    <location>
        <begin position="557"/>
        <end position="569"/>
    </location>
</feature>
<organism evidence="3 4">
    <name type="scientific">Microdochium bolleyi</name>
    <dbReference type="NCBI Taxonomy" id="196109"/>
    <lineage>
        <taxon>Eukaryota</taxon>
        <taxon>Fungi</taxon>
        <taxon>Dikarya</taxon>
        <taxon>Ascomycota</taxon>
        <taxon>Pezizomycotina</taxon>
        <taxon>Sordariomycetes</taxon>
        <taxon>Xylariomycetidae</taxon>
        <taxon>Xylariales</taxon>
        <taxon>Microdochiaceae</taxon>
        <taxon>Microdochium</taxon>
    </lineage>
</organism>
<sequence length="619" mass="67744">MPGLNQIPAGAEGSAAFAFTYSGISFICSVVLCWLTIVHREGWSYVLLLGVSTGLSTIASMTQQIHVMIYYEDILREQFRRKVHFTESPELAIANGSFGLDLGLYYYQYWSYNVQALLVMFWACELAQSVYGLSNKPSARRWLAKVNIAGKAISFVFPAITILTLRSPALHDNFFAFILLADLPLMISLAIGSVLMILISVRYIRTKKGFTHWAPPSSSTNGGGTTSSVAGQTEFSSTQYGSSAGVPSKKSKSSRRPGFHDRWLLVRFFVSFFILAIFEVTNILFQLQSIANLENDSKLTAPDTSIGRANTTFFLFLPGTTAGIFLFIVFGTTAGCRAKMRELLIPQCWRDRRARKEAAGDDIEYNHNGTMFDGDDGMTSPGSGGKGRIVRSSSVTVTYTQSGNGDAVALENLAPSARQQQNQQHGRKKSFKSADDLLLESDRDSMDNDSTSEIMIGAAVPGSTPKSSNTNNNINNDMSRSRSNSSGSAYGNLNKPLPIPSDAPMARIAHFQSITRPSPARTKSGGGTTGSSAMPEVREEEDRRVMDRQFRDHQRRQPQQGQGQGQQQQATRKQWPTPTGQKGVVSTQPVLGEEYYGSSPEQSDDSGPVLPIMPGGKRT</sequence>
<feature type="transmembrane region" description="Helical" evidence="2">
    <location>
        <begin position="264"/>
        <end position="285"/>
    </location>
</feature>
<keyword evidence="2" id="KW-0812">Transmembrane</keyword>
<feature type="compositionally biased region" description="Basic and acidic residues" evidence="1">
    <location>
        <begin position="536"/>
        <end position="552"/>
    </location>
</feature>
<feature type="transmembrane region" description="Helical" evidence="2">
    <location>
        <begin position="146"/>
        <end position="168"/>
    </location>
</feature>
<keyword evidence="2" id="KW-0472">Membrane</keyword>
<evidence type="ECO:0000313" key="3">
    <source>
        <dbReference type="EMBL" id="KXJ87054.1"/>
    </source>
</evidence>
<evidence type="ECO:0000256" key="2">
    <source>
        <dbReference type="SAM" id="Phobius"/>
    </source>
</evidence>
<evidence type="ECO:0000256" key="1">
    <source>
        <dbReference type="SAM" id="MobiDB-lite"/>
    </source>
</evidence>
<feature type="region of interest" description="Disordered" evidence="1">
    <location>
        <begin position="370"/>
        <end position="389"/>
    </location>
</feature>
<feature type="transmembrane region" description="Helical" evidence="2">
    <location>
        <begin position="313"/>
        <end position="334"/>
    </location>
</feature>
<proteinExistence type="predicted"/>
<evidence type="ECO:0000313" key="4">
    <source>
        <dbReference type="Proteomes" id="UP000070501"/>
    </source>
</evidence>
<feature type="region of interest" description="Disordered" evidence="1">
    <location>
        <begin position="237"/>
        <end position="256"/>
    </location>
</feature>
<feature type="compositionally biased region" description="Polar residues" evidence="1">
    <location>
        <begin position="570"/>
        <end position="589"/>
    </location>
</feature>